<gene>
    <name evidence="3" type="ORF">ABDJ85_08730</name>
</gene>
<accession>A0ABV0G1F9</accession>
<dbReference type="Proteomes" id="UP001495147">
    <property type="component" value="Unassembled WGS sequence"/>
</dbReference>
<evidence type="ECO:0000256" key="1">
    <source>
        <dbReference type="SAM" id="Phobius"/>
    </source>
</evidence>
<comment type="caution">
    <text evidence="3">The sequence shown here is derived from an EMBL/GenBank/DDBJ whole genome shotgun (WGS) entry which is preliminary data.</text>
</comment>
<keyword evidence="1" id="KW-0472">Membrane</keyword>
<keyword evidence="1" id="KW-0812">Transmembrane</keyword>
<proteinExistence type="predicted"/>
<dbReference type="InterPro" id="IPR025235">
    <property type="entry name" value="DUF4178"/>
</dbReference>
<organism evidence="3 4">
    <name type="scientific">Roseateles paludis</name>
    <dbReference type="NCBI Taxonomy" id="3145238"/>
    <lineage>
        <taxon>Bacteria</taxon>
        <taxon>Pseudomonadati</taxon>
        <taxon>Pseudomonadota</taxon>
        <taxon>Betaproteobacteria</taxon>
        <taxon>Burkholderiales</taxon>
        <taxon>Sphaerotilaceae</taxon>
        <taxon>Roseateles</taxon>
    </lineage>
</organism>
<dbReference type="EMBL" id="JBDPZD010000002">
    <property type="protein sequence ID" value="MEO3691550.1"/>
    <property type="molecule type" value="Genomic_DNA"/>
</dbReference>
<reference evidence="3 4" key="1">
    <citation type="submission" date="2024-05" db="EMBL/GenBank/DDBJ databases">
        <title>Roseateles sp. DJS-2-20 16S ribosomal RNA gene Genome sequencing and assembly.</title>
        <authorList>
            <person name="Woo H."/>
        </authorList>
    </citation>
    <scope>NUCLEOTIDE SEQUENCE [LARGE SCALE GENOMIC DNA]</scope>
    <source>
        <strain evidence="3 4">DJS-2-20</strain>
    </source>
</reference>
<evidence type="ECO:0000313" key="4">
    <source>
        <dbReference type="Proteomes" id="UP001495147"/>
    </source>
</evidence>
<evidence type="ECO:0000259" key="2">
    <source>
        <dbReference type="Pfam" id="PF13785"/>
    </source>
</evidence>
<feature type="transmembrane region" description="Helical" evidence="1">
    <location>
        <begin position="467"/>
        <end position="488"/>
    </location>
</feature>
<protein>
    <submittedName>
        <fullName evidence="3">DUF4178 domain-containing protein</fullName>
    </submittedName>
</protein>
<feature type="domain" description="DUF4178" evidence="2">
    <location>
        <begin position="64"/>
        <end position="207"/>
    </location>
</feature>
<sequence length="538" mass="58085">MPEATPQRRWRAACPNCGAPVEFASRASASAVCGFCRSTLLRDGDTLSQIGQSAEVFEDYSPLQLGSTGQWMGSGFAVVGRLQMQGSEGHWNEWHLLFDAGSEPPKVAWLSEDNGSFVLSVEVPLQEAPPDPVRLQPGLPLSLAGQRWSVAAVTPTRVAAAQGELPRPPQLRESFTVVELRNERDEVASLEFGSAARPSFSIGRAVPLAELRLQNLRVTATGESVSEATLQGRSFACPSCGAPLAPKLAQTKSLACGQCGAVVDVPAPEAKALGYTEQPPGAEPLIPLGRTGLLSLDIADAAIAWQVVGYQERCDIPDDAEDEQSFWREYLLFNQMAGFAFLVDTLEGWSLVKPLTGAPSLSAGGMARWRDVNFKPRWEQPYRAKVTHVLGEFYWPVRLDQEALVADYVSGDGRQLLSREATRDEVVWSHGRVLSAEEVRRAFSLPRDAAPSLQRDAGAFSKAGTSFITVLIVGLLILLVLVLVMRALSRDSCQSYKDAYGEYSTQYQQCRSNLSRSSGGGWSGGSYGGYSSGGGGHK</sequence>
<keyword evidence="1" id="KW-1133">Transmembrane helix</keyword>
<dbReference type="RefSeq" id="WP_347704369.1">
    <property type="nucleotide sequence ID" value="NZ_JBDPZD010000002.1"/>
</dbReference>
<keyword evidence="4" id="KW-1185">Reference proteome</keyword>
<name>A0ABV0G1F9_9BURK</name>
<feature type="domain" description="DUF4178" evidence="2">
    <location>
        <begin position="304"/>
        <end position="435"/>
    </location>
</feature>
<dbReference type="Pfam" id="PF13785">
    <property type="entry name" value="DUF4178"/>
    <property type="match status" value="2"/>
</dbReference>
<evidence type="ECO:0000313" key="3">
    <source>
        <dbReference type="EMBL" id="MEO3691550.1"/>
    </source>
</evidence>